<organism evidence="3 4">
    <name type="scientific">Vibrio ziniensis</name>
    <dbReference type="NCBI Taxonomy" id="2711221"/>
    <lineage>
        <taxon>Bacteria</taxon>
        <taxon>Pseudomonadati</taxon>
        <taxon>Pseudomonadota</taxon>
        <taxon>Gammaproteobacteria</taxon>
        <taxon>Vibrionales</taxon>
        <taxon>Vibrionaceae</taxon>
        <taxon>Vibrio</taxon>
    </lineage>
</organism>
<dbReference type="Pfam" id="PF03401">
    <property type="entry name" value="TctC"/>
    <property type="match status" value="1"/>
</dbReference>
<dbReference type="SUPFAM" id="SSF53850">
    <property type="entry name" value="Periplasmic binding protein-like II"/>
    <property type="match status" value="1"/>
</dbReference>
<dbReference type="InterPro" id="IPR042100">
    <property type="entry name" value="Bug_dom1"/>
</dbReference>
<dbReference type="Gene3D" id="3.40.190.150">
    <property type="entry name" value="Bordetella uptake gene, domain 1"/>
    <property type="match status" value="1"/>
</dbReference>
<keyword evidence="4" id="KW-1185">Reference proteome</keyword>
<dbReference type="Proteomes" id="UP000503003">
    <property type="component" value="Chromosome 2"/>
</dbReference>
<dbReference type="PANTHER" id="PTHR42928">
    <property type="entry name" value="TRICARBOXYLATE-BINDING PROTEIN"/>
    <property type="match status" value="1"/>
</dbReference>
<keyword evidence="2" id="KW-0732">Signal</keyword>
<evidence type="ECO:0000256" key="1">
    <source>
        <dbReference type="ARBA" id="ARBA00006987"/>
    </source>
</evidence>
<dbReference type="AlphaFoldDB" id="A0A6G7CMW3"/>
<proteinExistence type="inferred from homology"/>
<evidence type="ECO:0000256" key="2">
    <source>
        <dbReference type="SAM" id="SignalP"/>
    </source>
</evidence>
<evidence type="ECO:0000313" key="3">
    <source>
        <dbReference type="EMBL" id="QIH43388.1"/>
    </source>
</evidence>
<dbReference type="PROSITE" id="PS51257">
    <property type="entry name" value="PROKAR_LIPOPROTEIN"/>
    <property type="match status" value="1"/>
</dbReference>
<gene>
    <name evidence="3" type="ORF">G5S32_15425</name>
</gene>
<reference evidence="3 4" key="1">
    <citation type="submission" date="2020-02" db="EMBL/GenBank/DDBJ databases">
        <title>A complete genome of a marine bacterium Vibrio sp. ZWAL4003 isolated from the mangrove sediment with the ability to degrade polysaccharides.</title>
        <authorList>
            <person name="Wu J."/>
            <person name="Qu W."/>
            <person name="Zeng R."/>
        </authorList>
    </citation>
    <scope>NUCLEOTIDE SEQUENCE [LARGE SCALE GENOMIC DNA]</scope>
    <source>
        <strain evidence="3 4">ZWAL4003</strain>
    </source>
</reference>
<dbReference type="Gene3D" id="3.40.190.10">
    <property type="entry name" value="Periplasmic binding protein-like II"/>
    <property type="match status" value="1"/>
</dbReference>
<dbReference type="EMBL" id="CP049332">
    <property type="protein sequence ID" value="QIH43388.1"/>
    <property type="molecule type" value="Genomic_DNA"/>
</dbReference>
<dbReference type="PIRSF" id="PIRSF017082">
    <property type="entry name" value="YflP"/>
    <property type="match status" value="1"/>
</dbReference>
<dbReference type="PANTHER" id="PTHR42928:SF5">
    <property type="entry name" value="BLR1237 PROTEIN"/>
    <property type="match status" value="1"/>
</dbReference>
<protein>
    <submittedName>
        <fullName evidence="3">Tripartite tricarboxylate transporter substrate binding protein</fullName>
    </submittedName>
</protein>
<sequence>MNVTKLSYKSFGVTLMLATSCVAQAANYPDRPITMIIPYNAGGGTDVLARALQPALEKSLGQTIVVSNMPGGGGILGFTKAANSKSDGYTVTIPNNVIFANQGMGNATYKYSDFDYLGNIITEDYLVAVRADGPWQTWKEFEADMKANPNKIKFGFSGYGGSTHVASEILAAKVNYKVKQIPYDGSSKAVLAAMGGHVDALTLNMGDLASGLKSGKLRLLATMGNERLENYPDVPTLKELGYDISLSNWRGIVAPVGVSDEVKQAWNKAIKAAASDPKFIEMITNQGSVLDYQPSGDALNTRMKETALSFIETAQKLKK</sequence>
<dbReference type="CDD" id="cd07012">
    <property type="entry name" value="PBP2_Bug_TTT"/>
    <property type="match status" value="1"/>
</dbReference>
<dbReference type="KEGG" id="vzi:G5S32_15425"/>
<comment type="similarity">
    <text evidence="1">Belongs to the UPF0065 (bug) family.</text>
</comment>
<dbReference type="RefSeq" id="WP_165312924.1">
    <property type="nucleotide sequence ID" value="NZ_CP049332.1"/>
</dbReference>
<name>A0A6G7CMW3_9VIBR</name>
<accession>A0A6G7CMW3</accession>
<feature type="signal peptide" evidence="2">
    <location>
        <begin position="1"/>
        <end position="25"/>
    </location>
</feature>
<dbReference type="InterPro" id="IPR005064">
    <property type="entry name" value="BUG"/>
</dbReference>
<feature type="chain" id="PRO_5026148494" evidence="2">
    <location>
        <begin position="26"/>
        <end position="319"/>
    </location>
</feature>
<evidence type="ECO:0000313" key="4">
    <source>
        <dbReference type="Proteomes" id="UP000503003"/>
    </source>
</evidence>